<proteinExistence type="predicted"/>
<feature type="region of interest" description="Disordered" evidence="1">
    <location>
        <begin position="14"/>
        <end position="38"/>
    </location>
</feature>
<reference evidence="2 3" key="1">
    <citation type="submission" date="2018-08" db="EMBL/GenBank/DDBJ databases">
        <title>Genomic investigation of the strawberry pathogen Phytophthora fragariae indicates pathogenicity is determined by transcriptional variation in three key races.</title>
        <authorList>
            <person name="Adams T.M."/>
            <person name="Armitage A.D."/>
            <person name="Sobczyk M.K."/>
            <person name="Bates H.J."/>
            <person name="Dunwell J.M."/>
            <person name="Nellist C.F."/>
            <person name="Harrison R.J."/>
        </authorList>
    </citation>
    <scope>NUCLEOTIDE SEQUENCE [LARGE SCALE GENOMIC DNA]</scope>
    <source>
        <strain evidence="2 3">NOV-27</strain>
    </source>
</reference>
<sequence length="327" mass="36559">MASLQNWWMQAGNNAQKRQSSSFRDLQPTPTMPPSRGRNYAASEDLELARAWVHVSTDAATGINQTAEVFWTRVRTSMEESEVIAAAIKADKYDSRSWTSLKSHFGDMSKKVSKFIRCVKKVESLCESGTTERDALLKAQELYHVENNSTFQYQACYVELSECPKFQKLMQVSNKRKSLELCGENARDSSAANEGTTALPSTSGKGKGAKEANGVKYSKQKRSQEQLQARAVKAQENLSSSMASKAEVAKTRLRIQEEQALESMLNELYAVEPRDTEHAEFLHSRRSSLLDRLKAFDTAERSAVVSTNMRISHLYSPLSEECDSTSG</sequence>
<dbReference type="Proteomes" id="UP000433483">
    <property type="component" value="Unassembled WGS sequence"/>
</dbReference>
<feature type="region of interest" description="Disordered" evidence="1">
    <location>
        <begin position="185"/>
        <end position="227"/>
    </location>
</feature>
<name>A0A6A3VDV8_9STRA</name>
<feature type="compositionally biased region" description="Polar residues" evidence="1">
    <location>
        <begin position="188"/>
        <end position="204"/>
    </location>
</feature>
<gene>
    <name evidence="2" type="ORF">PF005_g30332</name>
</gene>
<dbReference type="PANTHER" id="PTHR45125">
    <property type="entry name" value="F21J9.4-RELATED"/>
    <property type="match status" value="1"/>
</dbReference>
<dbReference type="AlphaFoldDB" id="A0A6A3VDV8"/>
<keyword evidence="3" id="KW-1185">Reference proteome</keyword>
<dbReference type="EMBL" id="QXGB01005210">
    <property type="protein sequence ID" value="KAE9163710.1"/>
    <property type="molecule type" value="Genomic_DNA"/>
</dbReference>
<organism evidence="2 3">
    <name type="scientific">Phytophthora fragariae</name>
    <dbReference type="NCBI Taxonomy" id="53985"/>
    <lineage>
        <taxon>Eukaryota</taxon>
        <taxon>Sar</taxon>
        <taxon>Stramenopiles</taxon>
        <taxon>Oomycota</taxon>
        <taxon>Peronosporomycetes</taxon>
        <taxon>Peronosporales</taxon>
        <taxon>Peronosporaceae</taxon>
        <taxon>Phytophthora</taxon>
    </lineage>
</organism>
<comment type="caution">
    <text evidence="2">The sequence shown here is derived from an EMBL/GenBank/DDBJ whole genome shotgun (WGS) entry which is preliminary data.</text>
</comment>
<accession>A0A6A3VDV8</accession>
<feature type="compositionally biased region" description="Polar residues" evidence="1">
    <location>
        <begin position="14"/>
        <end position="24"/>
    </location>
</feature>
<evidence type="ECO:0000313" key="3">
    <source>
        <dbReference type="Proteomes" id="UP000433483"/>
    </source>
</evidence>
<protein>
    <submittedName>
        <fullName evidence="2">Uncharacterized protein</fullName>
    </submittedName>
</protein>
<dbReference type="PANTHER" id="PTHR45125:SF3">
    <property type="entry name" value="NO-APICAL-MERISTEM-ASSOCIATED CARBOXY-TERMINAL DOMAIN PROTEIN"/>
    <property type="match status" value="1"/>
</dbReference>
<evidence type="ECO:0000313" key="2">
    <source>
        <dbReference type="EMBL" id="KAE9163710.1"/>
    </source>
</evidence>
<dbReference type="OrthoDB" id="129920at2759"/>
<evidence type="ECO:0000256" key="1">
    <source>
        <dbReference type="SAM" id="MobiDB-lite"/>
    </source>
</evidence>